<sequence>MRRGGDRKLPRSSLAPSALEATPALGSSGIPIRNLNSAFSRRDSDASSLCSSRPASSIGALNFCDRAVQAAALRVVNGFLAPDVTLRGPLPAAKDIQTALRLLLERIDFPPNEATFEDDIIHVLRLLGCPYKIARSALKAPGTPHSWPPLLSVLHWLTLFAQYCDAEDSFAPKAPSNDLMFYITQGYRLFLSGEDDAVEALDKEYLSKARMNGEDAVATARALEKESQELEAEVNKLTSAPSRREALEAEKMALTADVHKFEAVVKTWKSKVGEREEALVDLEKELEAKVLDIRRTATENQDLSRKIDAQAVSVRDVERMHKEMQMVERDIANAENGKASLADKCWELDSKLVAKLEELEGLAEQCNQAIKRLKPGIDFQYVINSKGTSPAEILGPDYKTVLKPALLAHAEENKRTAVLNLAESADLQKQLQGSAKMLEQERSNISSLQAKNDEMVACLNSLEREITNDDSRCKAEARRMKEELGKKYSGLNSIEKEADEFLKNSEKRLQEAIIKSDKDTQALAHELLELLDSIAEHKELMEAKIAQGRKDLYETADYIASLASKTSSPGPHT</sequence>
<keyword evidence="6 8" id="KW-0131">Cell cycle</keyword>
<keyword evidence="8" id="KW-0995">Kinetochore</keyword>
<dbReference type="PANTHER" id="PTHR46681">
    <property type="entry name" value="KINETOCHORE PROTEIN NDC80 HOMOLOG"/>
    <property type="match status" value="1"/>
</dbReference>
<dbReference type="InterPro" id="IPR055307">
    <property type="entry name" value="NDC80_plants"/>
</dbReference>
<dbReference type="PANTHER" id="PTHR46681:SF1">
    <property type="entry name" value="KINETOCHORE PROTEIN NDC80 HOMOLOG"/>
    <property type="match status" value="1"/>
</dbReference>
<evidence type="ECO:0000256" key="5">
    <source>
        <dbReference type="ARBA" id="ARBA00023054"/>
    </source>
</evidence>
<evidence type="ECO:0000256" key="1">
    <source>
        <dbReference type="ARBA" id="ARBA00007050"/>
    </source>
</evidence>
<dbReference type="GO" id="GO:0051315">
    <property type="term" value="P:attachment of mitotic spindle microtubules to kinetochore"/>
    <property type="evidence" value="ECO:0007669"/>
    <property type="project" value="UniProtKB-UniRule"/>
</dbReference>
<evidence type="ECO:0000313" key="12">
    <source>
        <dbReference type="Proteomes" id="UP001497457"/>
    </source>
</evidence>
<keyword evidence="4 8" id="KW-0498">Mitosis</keyword>
<comment type="subcellular location">
    <subcellularLocation>
        <location evidence="8">Chromosome</location>
        <location evidence="8">Centromere</location>
        <location evidence="8">Kinetochore</location>
    </subcellularLocation>
    <subcellularLocation>
        <location evidence="8">Nucleus</location>
    </subcellularLocation>
</comment>
<keyword evidence="3 8" id="KW-0132">Cell division</keyword>
<comment type="similarity">
    <text evidence="1 8">Belongs to the NDC80/HEC1 family.</text>
</comment>
<protein>
    <recommendedName>
        <fullName evidence="8">Kinetochore protein NDC80</fullName>
    </recommendedName>
</protein>
<keyword evidence="8" id="KW-0539">Nucleus</keyword>
<evidence type="ECO:0000313" key="11">
    <source>
        <dbReference type="EMBL" id="CAL4942616.1"/>
    </source>
</evidence>
<dbReference type="Pfam" id="PF03801">
    <property type="entry name" value="Ndc80_HEC"/>
    <property type="match status" value="1"/>
</dbReference>
<comment type="subunit">
    <text evidence="8">Component of the NDC80 complex.</text>
</comment>
<comment type="function">
    <text evidence="8">Acts as a component of the essential kinetochore-associated NDC80 complex, which is required for chromosome segregation and spindle checkpoint activity.</text>
</comment>
<evidence type="ECO:0000256" key="2">
    <source>
        <dbReference type="ARBA" id="ARBA00022454"/>
    </source>
</evidence>
<keyword evidence="5 9" id="KW-0175">Coiled coil</keyword>
<dbReference type="InterPro" id="IPR038273">
    <property type="entry name" value="Ndc80_sf"/>
</dbReference>
<dbReference type="GO" id="GO:0051301">
    <property type="term" value="P:cell division"/>
    <property type="evidence" value="ECO:0007669"/>
    <property type="project" value="UniProtKB-UniRule"/>
</dbReference>
<dbReference type="InterPro" id="IPR055260">
    <property type="entry name" value="Ndc80_CH"/>
</dbReference>
<evidence type="ECO:0000256" key="7">
    <source>
        <dbReference type="ARBA" id="ARBA00023328"/>
    </source>
</evidence>
<feature type="coiled-coil region" evidence="9">
    <location>
        <begin position="213"/>
        <end position="264"/>
    </location>
</feature>
<evidence type="ECO:0000256" key="3">
    <source>
        <dbReference type="ARBA" id="ARBA00022618"/>
    </source>
</evidence>
<name>A0ABC8YGZ1_9POAL</name>
<keyword evidence="2 8" id="KW-0158">Chromosome</keyword>
<dbReference type="EMBL" id="OZ075126">
    <property type="protein sequence ID" value="CAL4942616.1"/>
    <property type="molecule type" value="Genomic_DNA"/>
</dbReference>
<evidence type="ECO:0000259" key="10">
    <source>
        <dbReference type="Pfam" id="PF03801"/>
    </source>
</evidence>
<keyword evidence="12" id="KW-1185">Reference proteome</keyword>
<accession>A0ABC8YGZ1</accession>
<feature type="domain" description="Kinetochore protein Ndc80 CH" evidence="10">
    <location>
        <begin position="90"/>
        <end position="164"/>
    </location>
</feature>
<evidence type="ECO:0000256" key="6">
    <source>
        <dbReference type="ARBA" id="ARBA00023306"/>
    </source>
</evidence>
<evidence type="ECO:0000256" key="4">
    <source>
        <dbReference type="ARBA" id="ARBA00022776"/>
    </source>
</evidence>
<organism evidence="11 12">
    <name type="scientific">Urochloa decumbens</name>
    <dbReference type="NCBI Taxonomy" id="240449"/>
    <lineage>
        <taxon>Eukaryota</taxon>
        <taxon>Viridiplantae</taxon>
        <taxon>Streptophyta</taxon>
        <taxon>Embryophyta</taxon>
        <taxon>Tracheophyta</taxon>
        <taxon>Spermatophyta</taxon>
        <taxon>Magnoliopsida</taxon>
        <taxon>Liliopsida</taxon>
        <taxon>Poales</taxon>
        <taxon>Poaceae</taxon>
        <taxon>PACMAD clade</taxon>
        <taxon>Panicoideae</taxon>
        <taxon>Panicodae</taxon>
        <taxon>Paniceae</taxon>
        <taxon>Melinidinae</taxon>
        <taxon>Urochloa</taxon>
    </lineage>
</organism>
<reference evidence="12" key="1">
    <citation type="submission" date="2024-06" db="EMBL/GenBank/DDBJ databases">
        <authorList>
            <person name="Ryan C."/>
        </authorList>
    </citation>
    <scope>NUCLEOTIDE SEQUENCE [LARGE SCALE GENOMIC DNA]</scope>
</reference>
<proteinExistence type="inferred from homology"/>
<feature type="coiled-coil region" evidence="9">
    <location>
        <begin position="317"/>
        <end position="372"/>
    </location>
</feature>
<reference evidence="11 12" key="2">
    <citation type="submission" date="2024-10" db="EMBL/GenBank/DDBJ databases">
        <authorList>
            <person name="Ryan C."/>
        </authorList>
    </citation>
    <scope>NUCLEOTIDE SEQUENCE [LARGE SCALE GENOMIC DNA]</scope>
</reference>
<dbReference type="AlphaFoldDB" id="A0ABC8YGZ1"/>
<evidence type="ECO:0000256" key="8">
    <source>
        <dbReference type="RuleBase" id="RU368072"/>
    </source>
</evidence>
<dbReference type="GO" id="GO:0005634">
    <property type="term" value="C:nucleus"/>
    <property type="evidence" value="ECO:0007669"/>
    <property type="project" value="UniProtKB-SubCell"/>
</dbReference>
<gene>
    <name evidence="11" type="ORF">URODEC1_LOCUS33685</name>
</gene>
<dbReference type="Gene3D" id="1.10.418.30">
    <property type="entry name" value="Ncd80 complex, Ncd80 subunit"/>
    <property type="match status" value="1"/>
</dbReference>
<dbReference type="Proteomes" id="UP001497457">
    <property type="component" value="Chromosome 16b"/>
</dbReference>
<evidence type="ECO:0000256" key="9">
    <source>
        <dbReference type="SAM" id="Coils"/>
    </source>
</evidence>
<keyword evidence="7 8" id="KW-0137">Centromere</keyword>
<dbReference type="GO" id="GO:0031262">
    <property type="term" value="C:Ndc80 complex"/>
    <property type="evidence" value="ECO:0007669"/>
    <property type="project" value="UniProtKB-UniRule"/>
</dbReference>